<dbReference type="InterPro" id="IPR023854">
    <property type="entry name" value="PGA_deacetylase_PgaB"/>
</dbReference>
<dbReference type="PANTHER" id="PTHR34216">
    <property type="match status" value="1"/>
</dbReference>
<dbReference type="STRING" id="326298.Suden_0751"/>
<accession>Q30SK1</accession>
<name>Q30SK1_SULDN</name>
<dbReference type="InterPro" id="IPR002509">
    <property type="entry name" value="NODB_dom"/>
</dbReference>
<dbReference type="Gene3D" id="3.20.20.370">
    <property type="entry name" value="Glycoside hydrolase/deacetylase"/>
    <property type="match status" value="1"/>
</dbReference>
<dbReference type="InterPro" id="IPR051398">
    <property type="entry name" value="Polysacch_Deacetylase"/>
</dbReference>
<gene>
    <name evidence="4" type="ordered locus">Suden_0751</name>
</gene>
<dbReference type="Proteomes" id="UP000002714">
    <property type="component" value="Chromosome"/>
</dbReference>
<dbReference type="GO" id="GO:0016810">
    <property type="term" value="F:hydrolase activity, acting on carbon-nitrogen (but not peptide) bonds"/>
    <property type="evidence" value="ECO:0007669"/>
    <property type="project" value="InterPro"/>
</dbReference>
<dbReference type="GO" id="GO:0005975">
    <property type="term" value="P:carbohydrate metabolic process"/>
    <property type="evidence" value="ECO:0007669"/>
    <property type="project" value="InterPro"/>
</dbReference>
<dbReference type="GO" id="GO:0043708">
    <property type="term" value="P:cell adhesion involved in biofilm formation"/>
    <property type="evidence" value="ECO:0007669"/>
    <property type="project" value="InterPro"/>
</dbReference>
<keyword evidence="1 2" id="KW-0732">Signal</keyword>
<protein>
    <submittedName>
        <fullName evidence="4">Polysaccharide deacetylase</fullName>
    </submittedName>
</protein>
<organism evidence="4 5">
    <name type="scientific">Sulfurimonas denitrificans (strain ATCC 33889 / DSM 1251)</name>
    <name type="common">Thiomicrospira denitrificans (strain ATCC 33889 / DSM 1251)</name>
    <dbReference type="NCBI Taxonomy" id="326298"/>
    <lineage>
        <taxon>Bacteria</taxon>
        <taxon>Pseudomonadati</taxon>
        <taxon>Campylobacterota</taxon>
        <taxon>Epsilonproteobacteria</taxon>
        <taxon>Campylobacterales</taxon>
        <taxon>Sulfurimonadaceae</taxon>
        <taxon>Sulfurimonas</taxon>
    </lineage>
</organism>
<dbReference type="Gene3D" id="3.20.20.80">
    <property type="entry name" value="Glycosidases"/>
    <property type="match status" value="1"/>
</dbReference>
<dbReference type="NCBIfam" id="TIGR03938">
    <property type="entry name" value="deacetyl_PgaB"/>
    <property type="match status" value="1"/>
</dbReference>
<dbReference type="PANTHER" id="PTHR34216:SF7">
    <property type="entry name" value="POLY-BETA-1,6-N-ACETYL-D-GLUCOSAMINE N-DEACETYLASE"/>
    <property type="match status" value="1"/>
</dbReference>
<dbReference type="PROSITE" id="PS51677">
    <property type="entry name" value="NODB"/>
    <property type="match status" value="1"/>
</dbReference>
<dbReference type="OrthoDB" id="9776235at2"/>
<feature type="domain" description="NodB homology" evidence="3">
    <location>
        <begin position="97"/>
        <end position="345"/>
    </location>
</feature>
<dbReference type="InterPro" id="IPR011330">
    <property type="entry name" value="Glyco_hydro/deAcase_b/a-brl"/>
</dbReference>
<evidence type="ECO:0000259" key="3">
    <source>
        <dbReference type="PROSITE" id="PS51677"/>
    </source>
</evidence>
<dbReference type="KEGG" id="tdn:Suden_0751"/>
<dbReference type="InterPro" id="IPR032772">
    <property type="entry name" value="PGA_deacetylase_PgaB_C"/>
</dbReference>
<dbReference type="eggNOG" id="COG1649">
    <property type="taxonomic scope" value="Bacteria"/>
</dbReference>
<dbReference type="eggNOG" id="COG0726">
    <property type="taxonomic scope" value="Bacteria"/>
</dbReference>
<sequence>MLKPMLKLIFVFVLVVANSVMANELPTLCSRDRNVNEFTVLSYHEIAAKGETLNSTYTVTPENFEEQIRFLIDNGYHFVSVDDILEYRKNKRPLLDKAVLLTFDDGYQSVYENAFPIIKKYKIPTVVAVVGSWLKSKERVDFDGHMIDRSKFLSKEEIKEMISSGLVEIASHTYALHKGIVGNPQGNKLPAVKAREWLEDKETYESERSYEKRVHDDLLQSATFLKNYTEQRPRVIVWPYGYYNKKATKIAEKLGMFIGLTLDDGSNTKNTPLNALRRILVEGKMDIADLKLAMAIRDANFTDDARATKAAHIDLDYIYDEDLQQREKNLDALLDRINNLGVNTVYLQAFGDPDANGAADFVYFANRHVPMRADFFNRVSWQIKTRTQVSRVYAWMPMIAWQLPAENPASKDMVVTLQVDPTHLNMGYPRLSPFSARAQKVIKEIYEDLAKSTFIDGILFHDDVTLSDYEDDSKAARAQYKKWGLSQSVNGIRADKVQFAKWTKLKTEYLDDFAMELAQILRDEQPGIKTARNLYAQVALDENAKEWYAQSLSESIKKYDYTAIMAMPYMEQAENHIEFYNNIVKHVKEDECGLERTVMELQSVDWRKNSEPISSKELSQTIEHLYNLGVHHIAYYPDNLYKNVPNVDVIREDFAKKDLRMYDLTQSFTTPNN</sequence>
<dbReference type="Pfam" id="PF14883">
    <property type="entry name" value="GHL13"/>
    <property type="match status" value="1"/>
</dbReference>
<evidence type="ECO:0000313" key="4">
    <source>
        <dbReference type="EMBL" id="ABB44030.1"/>
    </source>
</evidence>
<proteinExistence type="predicted"/>
<dbReference type="Pfam" id="PF01522">
    <property type="entry name" value="Polysacc_deac_1"/>
    <property type="match status" value="1"/>
</dbReference>
<dbReference type="EMBL" id="CP000153">
    <property type="protein sequence ID" value="ABB44030.1"/>
    <property type="molecule type" value="Genomic_DNA"/>
</dbReference>
<evidence type="ECO:0000256" key="1">
    <source>
        <dbReference type="ARBA" id="ARBA00022729"/>
    </source>
</evidence>
<dbReference type="AlphaFoldDB" id="Q30SK1"/>
<feature type="chain" id="PRO_5004219883" evidence="2">
    <location>
        <begin position="23"/>
        <end position="673"/>
    </location>
</feature>
<reference evidence="4 5" key="1">
    <citation type="journal article" date="2008" name="Appl. Environ. Microbiol.">
        <title>Genome of the epsilonproteobacterial chemolithoautotroph Sulfurimonas denitrificans.</title>
        <authorList>
            <person name="Sievert S.M."/>
            <person name="Scott K.M."/>
            <person name="Klotz M.G."/>
            <person name="Chain P.S.G."/>
            <person name="Hauser L.J."/>
            <person name="Hemp J."/>
            <person name="Huegler M."/>
            <person name="Land M."/>
            <person name="Lapidus A."/>
            <person name="Larimer F.W."/>
            <person name="Lucas S."/>
            <person name="Malfatti S.A."/>
            <person name="Meyer F."/>
            <person name="Paulsen I.T."/>
            <person name="Ren Q."/>
            <person name="Simon J."/>
            <person name="Bailey K."/>
            <person name="Diaz E."/>
            <person name="Fitzpatrick K.A."/>
            <person name="Glover B."/>
            <person name="Gwatney N."/>
            <person name="Korajkic A."/>
            <person name="Long A."/>
            <person name="Mobberley J.M."/>
            <person name="Pantry S.N."/>
            <person name="Pazder G."/>
            <person name="Peterson S."/>
            <person name="Quintanilla J.D."/>
            <person name="Sprinkle R."/>
            <person name="Stephens J."/>
            <person name="Thomas P."/>
            <person name="Vaughn R."/>
            <person name="Weber M.J."/>
            <person name="Wooten L.L."/>
        </authorList>
    </citation>
    <scope>NUCLEOTIDE SEQUENCE [LARGE SCALE GENOMIC DNA]</scope>
    <source>
        <strain evidence="5">ATCC 33889 / DSM 1251</strain>
    </source>
</reference>
<feature type="signal peptide" evidence="2">
    <location>
        <begin position="1"/>
        <end position="22"/>
    </location>
</feature>
<keyword evidence="5" id="KW-1185">Reference proteome</keyword>
<dbReference type="SUPFAM" id="SSF88713">
    <property type="entry name" value="Glycoside hydrolase/deacetylase"/>
    <property type="match status" value="1"/>
</dbReference>
<evidence type="ECO:0000313" key="5">
    <source>
        <dbReference type="Proteomes" id="UP000002714"/>
    </source>
</evidence>
<dbReference type="HOGENOM" id="CLU_030024_9_2_7"/>
<evidence type="ECO:0000256" key="2">
    <source>
        <dbReference type="SAM" id="SignalP"/>
    </source>
</evidence>